<evidence type="ECO:0000256" key="6">
    <source>
        <dbReference type="ARBA" id="ARBA00022777"/>
    </source>
</evidence>
<evidence type="ECO:0000313" key="14">
    <source>
        <dbReference type="EMBL" id="MFA1770730.1"/>
    </source>
</evidence>
<sequence length="255" mass="28323">MMSDVYLIVCIGTALMLALGLFISFITFAYNRKRMEHQKEVEGLSEAYQKEIFKAQVEVQEQTFLAISQEIHDNVGQVLSLVRLHVSTLDCGGNASSLQKVESSKELLDQAIEDLRDLSKRLNSNYVVQQSLSSLLQFQLGLLQKTGALEASFRLVGEEQALEPEKKLLLLRIAQEALQNIIRHAEASFIWVELSFAPDKMVLQIRDDGKGFPTAGQVSPQGTGTHNMYYRAALIGARLSIQSSPAGTQVLIEIP</sequence>
<comment type="caution">
    <text evidence="13">The sequence shown here is derived from an EMBL/GenBank/DDBJ whole genome shotgun (WGS) entry which is preliminary data.</text>
</comment>
<feature type="domain" description="Signal transduction histidine kinase subgroup 3 dimerisation and phosphoacceptor" evidence="12">
    <location>
        <begin position="66"/>
        <end position="123"/>
    </location>
</feature>
<keyword evidence="6 14" id="KW-0418">Kinase</keyword>
<dbReference type="EMBL" id="JBGOGF010000002">
    <property type="protein sequence ID" value="MFA1770730.1"/>
    <property type="molecule type" value="Genomic_DNA"/>
</dbReference>
<dbReference type="Proteomes" id="UP001570846">
    <property type="component" value="Unassembled WGS sequence"/>
</dbReference>
<evidence type="ECO:0000256" key="1">
    <source>
        <dbReference type="ARBA" id="ARBA00000085"/>
    </source>
</evidence>
<reference evidence="14 16" key="3">
    <citation type="submission" date="2024-08" db="EMBL/GenBank/DDBJ databases">
        <authorList>
            <person name="Wei W."/>
        </authorList>
    </citation>
    <scope>NUCLEOTIDE SEQUENCE [LARGE SCALE GENOMIC DNA]</scope>
    <source>
        <strain evidence="14 16">XU2</strain>
    </source>
</reference>
<feature type="domain" description="Histidine kinase/HSP90-like ATPase" evidence="11">
    <location>
        <begin position="168"/>
        <end position="255"/>
    </location>
</feature>
<dbReference type="PANTHER" id="PTHR24421:SF10">
    <property type="entry name" value="NITRATE_NITRITE SENSOR PROTEIN NARQ"/>
    <property type="match status" value="1"/>
</dbReference>
<dbReference type="AlphaFoldDB" id="A0A5M8QKI0"/>
<keyword evidence="16" id="KW-1185">Reference proteome</keyword>
<dbReference type="SUPFAM" id="SSF55874">
    <property type="entry name" value="ATPase domain of HSP90 chaperone/DNA topoisomerase II/histidine kinase"/>
    <property type="match status" value="1"/>
</dbReference>
<keyword evidence="5" id="KW-0547">Nucleotide-binding</keyword>
<dbReference type="Gene3D" id="3.30.565.10">
    <property type="entry name" value="Histidine kinase-like ATPase, C-terminal domain"/>
    <property type="match status" value="1"/>
</dbReference>
<evidence type="ECO:0000256" key="5">
    <source>
        <dbReference type="ARBA" id="ARBA00022741"/>
    </source>
</evidence>
<keyword evidence="10" id="KW-1133">Transmembrane helix</keyword>
<dbReference type="GO" id="GO:0000155">
    <property type="term" value="F:phosphorelay sensor kinase activity"/>
    <property type="evidence" value="ECO:0007669"/>
    <property type="project" value="InterPro"/>
</dbReference>
<dbReference type="InterPro" id="IPR003594">
    <property type="entry name" value="HATPase_dom"/>
</dbReference>
<dbReference type="Gene3D" id="1.20.5.1930">
    <property type="match status" value="1"/>
</dbReference>
<dbReference type="RefSeq" id="WP_149098734.1">
    <property type="nucleotide sequence ID" value="NZ_BMMG01000003.1"/>
</dbReference>
<evidence type="ECO:0000256" key="8">
    <source>
        <dbReference type="ARBA" id="ARBA00023012"/>
    </source>
</evidence>
<dbReference type="EC" id="2.7.13.3" evidence="2"/>
<accession>A0A5M8QKI0</accession>
<organism evidence="13 15">
    <name type="scientific">Rufibacter glacialis</name>
    <dbReference type="NCBI Taxonomy" id="1259555"/>
    <lineage>
        <taxon>Bacteria</taxon>
        <taxon>Pseudomonadati</taxon>
        <taxon>Bacteroidota</taxon>
        <taxon>Cytophagia</taxon>
        <taxon>Cytophagales</taxon>
        <taxon>Hymenobacteraceae</taxon>
        <taxon>Rufibacter</taxon>
    </lineage>
</organism>
<reference evidence="13 15" key="2">
    <citation type="submission" date="2019-09" db="EMBL/GenBank/DDBJ databases">
        <title>A bacterium isolated from glacier soil.</title>
        <authorList>
            <person name="Liu Q."/>
        </authorList>
    </citation>
    <scope>NUCLEOTIDE SEQUENCE [LARGE SCALE GENOMIC DNA]</scope>
    <source>
        <strain evidence="13 15">MDT1-10-3</strain>
    </source>
</reference>
<dbReference type="Pfam" id="PF02518">
    <property type="entry name" value="HATPase_c"/>
    <property type="match status" value="1"/>
</dbReference>
<gene>
    <name evidence="14" type="ORF">ACD591_05460</name>
    <name evidence="13" type="ORF">FOE74_11515</name>
</gene>
<dbReference type="CDD" id="cd16917">
    <property type="entry name" value="HATPase_UhpB-NarQ-NarX-like"/>
    <property type="match status" value="1"/>
</dbReference>
<keyword evidence="4" id="KW-0808">Transferase</keyword>
<evidence type="ECO:0000256" key="10">
    <source>
        <dbReference type="SAM" id="Phobius"/>
    </source>
</evidence>
<evidence type="ECO:0000256" key="3">
    <source>
        <dbReference type="ARBA" id="ARBA00022553"/>
    </source>
</evidence>
<evidence type="ECO:0000256" key="9">
    <source>
        <dbReference type="SAM" id="Coils"/>
    </source>
</evidence>
<name>A0A5M8QKI0_9BACT</name>
<keyword evidence="10" id="KW-0812">Transmembrane</keyword>
<reference evidence="13 15" key="1">
    <citation type="submission" date="2019-07" db="EMBL/GenBank/DDBJ databases">
        <authorList>
            <person name="Qu J.-H."/>
        </authorList>
    </citation>
    <scope>NUCLEOTIDE SEQUENCE [LARGE SCALE GENOMIC DNA]</scope>
    <source>
        <strain evidence="13 15">MDT1-10-3</strain>
    </source>
</reference>
<evidence type="ECO:0000256" key="4">
    <source>
        <dbReference type="ARBA" id="ARBA00022679"/>
    </source>
</evidence>
<dbReference type="InterPro" id="IPR050482">
    <property type="entry name" value="Sensor_HK_TwoCompSys"/>
</dbReference>
<dbReference type="PANTHER" id="PTHR24421">
    <property type="entry name" value="NITRATE/NITRITE SENSOR PROTEIN NARX-RELATED"/>
    <property type="match status" value="1"/>
</dbReference>
<evidence type="ECO:0000313" key="13">
    <source>
        <dbReference type="EMBL" id="KAA6434792.1"/>
    </source>
</evidence>
<comment type="catalytic activity">
    <reaction evidence="1">
        <text>ATP + protein L-histidine = ADP + protein N-phospho-L-histidine.</text>
        <dbReference type="EC" id="2.7.13.3"/>
    </reaction>
</comment>
<evidence type="ECO:0000256" key="2">
    <source>
        <dbReference type="ARBA" id="ARBA00012438"/>
    </source>
</evidence>
<keyword evidence="9" id="KW-0175">Coiled coil</keyword>
<dbReference type="EMBL" id="VKKZ01000020">
    <property type="protein sequence ID" value="KAA6434792.1"/>
    <property type="molecule type" value="Genomic_DNA"/>
</dbReference>
<dbReference type="Pfam" id="PF07730">
    <property type="entry name" value="HisKA_3"/>
    <property type="match status" value="1"/>
</dbReference>
<evidence type="ECO:0000259" key="11">
    <source>
        <dbReference type="Pfam" id="PF02518"/>
    </source>
</evidence>
<keyword evidence="10" id="KW-0472">Membrane</keyword>
<keyword evidence="8" id="KW-0902">Two-component regulatory system</keyword>
<dbReference type="InterPro" id="IPR011712">
    <property type="entry name" value="Sig_transdc_His_kin_sub3_dim/P"/>
</dbReference>
<evidence type="ECO:0000256" key="7">
    <source>
        <dbReference type="ARBA" id="ARBA00022840"/>
    </source>
</evidence>
<dbReference type="OrthoDB" id="9760839at2"/>
<dbReference type="Proteomes" id="UP000323866">
    <property type="component" value="Unassembled WGS sequence"/>
</dbReference>
<dbReference type="GO" id="GO:0046983">
    <property type="term" value="F:protein dimerization activity"/>
    <property type="evidence" value="ECO:0007669"/>
    <property type="project" value="InterPro"/>
</dbReference>
<proteinExistence type="predicted"/>
<evidence type="ECO:0000313" key="15">
    <source>
        <dbReference type="Proteomes" id="UP000323866"/>
    </source>
</evidence>
<feature type="coiled-coil region" evidence="9">
    <location>
        <begin position="98"/>
        <end position="125"/>
    </location>
</feature>
<dbReference type="GO" id="GO:0016020">
    <property type="term" value="C:membrane"/>
    <property type="evidence" value="ECO:0007669"/>
    <property type="project" value="InterPro"/>
</dbReference>
<evidence type="ECO:0000313" key="16">
    <source>
        <dbReference type="Proteomes" id="UP001570846"/>
    </source>
</evidence>
<keyword evidence="7" id="KW-0067">ATP-binding</keyword>
<keyword evidence="3" id="KW-0597">Phosphoprotein</keyword>
<protein>
    <recommendedName>
        <fullName evidence="2">histidine kinase</fullName>
        <ecNumber evidence="2">2.7.13.3</ecNumber>
    </recommendedName>
</protein>
<feature type="transmembrane region" description="Helical" evidence="10">
    <location>
        <begin position="6"/>
        <end position="30"/>
    </location>
</feature>
<dbReference type="GO" id="GO:0005524">
    <property type="term" value="F:ATP binding"/>
    <property type="evidence" value="ECO:0007669"/>
    <property type="project" value="UniProtKB-KW"/>
</dbReference>
<dbReference type="InterPro" id="IPR036890">
    <property type="entry name" value="HATPase_C_sf"/>
</dbReference>
<evidence type="ECO:0000259" key="12">
    <source>
        <dbReference type="Pfam" id="PF07730"/>
    </source>
</evidence>